<organism evidence="4 5">
    <name type="scientific">Vitis rotundifolia</name>
    <name type="common">Muscadine grape</name>
    <dbReference type="NCBI Taxonomy" id="103349"/>
    <lineage>
        <taxon>Eukaryota</taxon>
        <taxon>Viridiplantae</taxon>
        <taxon>Streptophyta</taxon>
        <taxon>Embryophyta</taxon>
        <taxon>Tracheophyta</taxon>
        <taxon>Spermatophyta</taxon>
        <taxon>Magnoliopsida</taxon>
        <taxon>eudicotyledons</taxon>
        <taxon>Gunneridae</taxon>
        <taxon>Pentapetalae</taxon>
        <taxon>rosids</taxon>
        <taxon>Vitales</taxon>
        <taxon>Vitaceae</taxon>
        <taxon>Viteae</taxon>
        <taxon>Vitis</taxon>
    </lineage>
</organism>
<dbReference type="Gene3D" id="1.10.8.430">
    <property type="entry name" value="Helical domain of apoptotic protease-activating factors"/>
    <property type="match status" value="1"/>
</dbReference>
<dbReference type="GO" id="GO:0043531">
    <property type="term" value="F:ADP binding"/>
    <property type="evidence" value="ECO:0007669"/>
    <property type="project" value="InterPro"/>
</dbReference>
<reference evidence="4 5" key="1">
    <citation type="journal article" date="2023" name="BMC Biotechnol.">
        <title>Vitis rotundifolia cv Carlos genome sequencing.</title>
        <authorList>
            <person name="Huff M."/>
            <person name="Hulse-Kemp A."/>
            <person name="Scheffler B."/>
            <person name="Youngblood R."/>
            <person name="Simpson S."/>
            <person name="Babiker E."/>
            <person name="Staton M."/>
        </authorList>
    </citation>
    <scope>NUCLEOTIDE SEQUENCE [LARGE SCALE GENOMIC DNA]</scope>
    <source>
        <tissue evidence="4">Leaf</tissue>
    </source>
</reference>
<dbReference type="InterPro" id="IPR044974">
    <property type="entry name" value="Disease_R_plants"/>
</dbReference>
<gene>
    <name evidence="4" type="ORF">PVL29_026099</name>
</gene>
<keyword evidence="2" id="KW-0611">Plant defense</keyword>
<dbReference type="EMBL" id="JARBHA010000019">
    <property type="protein sequence ID" value="KAJ9672745.1"/>
    <property type="molecule type" value="Genomic_DNA"/>
</dbReference>
<dbReference type="Proteomes" id="UP001168098">
    <property type="component" value="Unassembled WGS sequence"/>
</dbReference>
<protein>
    <recommendedName>
        <fullName evidence="3">Disease resistance protein winged helix domain-containing protein</fullName>
    </recommendedName>
</protein>
<accession>A0AA39D7C0</accession>
<evidence type="ECO:0000313" key="5">
    <source>
        <dbReference type="Proteomes" id="UP001168098"/>
    </source>
</evidence>
<evidence type="ECO:0000259" key="3">
    <source>
        <dbReference type="Pfam" id="PF23559"/>
    </source>
</evidence>
<dbReference type="InterPro" id="IPR058922">
    <property type="entry name" value="WHD_DRP"/>
</dbReference>
<dbReference type="GO" id="GO:0098542">
    <property type="term" value="P:defense response to other organism"/>
    <property type="evidence" value="ECO:0007669"/>
    <property type="project" value="TreeGrafter"/>
</dbReference>
<dbReference type="AlphaFoldDB" id="A0AA39D7C0"/>
<evidence type="ECO:0000256" key="1">
    <source>
        <dbReference type="ARBA" id="ARBA00022737"/>
    </source>
</evidence>
<keyword evidence="5" id="KW-1185">Reference proteome</keyword>
<feature type="domain" description="Disease resistance protein winged helix" evidence="3">
    <location>
        <begin position="108"/>
        <end position="175"/>
    </location>
</feature>
<name>A0AA39D7C0_VITRO</name>
<dbReference type="Pfam" id="PF23559">
    <property type="entry name" value="WHD_DRP"/>
    <property type="match status" value="1"/>
</dbReference>
<keyword evidence="1" id="KW-0677">Repeat</keyword>
<dbReference type="Gene3D" id="1.10.10.10">
    <property type="entry name" value="Winged helix-like DNA-binding domain superfamily/Winged helix DNA-binding domain"/>
    <property type="match status" value="1"/>
</dbReference>
<dbReference type="InterPro" id="IPR027417">
    <property type="entry name" value="P-loop_NTPase"/>
</dbReference>
<evidence type="ECO:0000256" key="2">
    <source>
        <dbReference type="ARBA" id="ARBA00022821"/>
    </source>
</evidence>
<comment type="caution">
    <text evidence="4">The sequence shown here is derived from an EMBL/GenBank/DDBJ whole genome shotgun (WGS) entry which is preliminary data.</text>
</comment>
<sequence>MEPLSEEEAWELFNKTLERYNALSKKEEEIANGIIKECGGLPLAIVTTTRSMSVVYSIVGWRNALNELREHVKGHTIDMENDVFKILEFSYNRLNDEKLQECLLYCALFLEDFKIRRVPLIKYWIAEGLVEEMGSWQAQLDRGHAILDKLENVCLLERCENGQYVKMHDVIGDMAINITTKNS</sequence>
<dbReference type="SUPFAM" id="SSF52540">
    <property type="entry name" value="P-loop containing nucleoside triphosphate hydrolases"/>
    <property type="match status" value="1"/>
</dbReference>
<dbReference type="InterPro" id="IPR036388">
    <property type="entry name" value="WH-like_DNA-bd_sf"/>
</dbReference>
<dbReference type="InterPro" id="IPR042197">
    <property type="entry name" value="Apaf_helical"/>
</dbReference>
<evidence type="ECO:0000313" key="4">
    <source>
        <dbReference type="EMBL" id="KAJ9672745.1"/>
    </source>
</evidence>
<dbReference type="PANTHER" id="PTHR23155">
    <property type="entry name" value="DISEASE RESISTANCE PROTEIN RP"/>
    <property type="match status" value="1"/>
</dbReference>
<proteinExistence type="predicted"/>
<dbReference type="FunFam" id="1.10.10.10:FF:000322">
    <property type="entry name" value="Probable disease resistance protein At1g63360"/>
    <property type="match status" value="1"/>
</dbReference>
<dbReference type="PANTHER" id="PTHR23155:SF1032">
    <property type="entry name" value="NB-ARC DOMAIN-CONTAINING PROTEIN"/>
    <property type="match status" value="1"/>
</dbReference>